<dbReference type="InterPro" id="IPR051045">
    <property type="entry name" value="TonB-dependent_transducer"/>
</dbReference>
<evidence type="ECO:0000256" key="1">
    <source>
        <dbReference type="ARBA" id="ARBA00004383"/>
    </source>
</evidence>
<evidence type="ECO:0000256" key="5">
    <source>
        <dbReference type="ARBA" id="ARBA00022519"/>
    </source>
</evidence>
<feature type="compositionally biased region" description="Pro residues" evidence="10">
    <location>
        <begin position="82"/>
        <end position="100"/>
    </location>
</feature>
<dbReference type="EMBL" id="VICE01000038">
    <property type="protein sequence ID" value="TQD49776.1"/>
    <property type="molecule type" value="Genomic_DNA"/>
</dbReference>
<dbReference type="PANTHER" id="PTHR33446">
    <property type="entry name" value="PROTEIN TONB-RELATED"/>
    <property type="match status" value="1"/>
</dbReference>
<feature type="region of interest" description="Disordered" evidence="10">
    <location>
        <begin position="32"/>
        <end position="131"/>
    </location>
</feature>
<keyword evidence="5" id="KW-0997">Cell inner membrane</keyword>
<dbReference type="InterPro" id="IPR006260">
    <property type="entry name" value="TonB/TolA_C"/>
</dbReference>
<evidence type="ECO:0000256" key="2">
    <source>
        <dbReference type="ARBA" id="ARBA00006555"/>
    </source>
</evidence>
<keyword evidence="8" id="KW-1133">Transmembrane helix</keyword>
<evidence type="ECO:0000256" key="10">
    <source>
        <dbReference type="SAM" id="MobiDB-lite"/>
    </source>
</evidence>
<keyword evidence="13" id="KW-1185">Reference proteome</keyword>
<comment type="caution">
    <text evidence="12">The sequence shown here is derived from an EMBL/GenBank/DDBJ whole genome shotgun (WGS) entry which is preliminary data.</text>
</comment>
<dbReference type="AlphaFoldDB" id="A0A508AIP6"/>
<organism evidence="12 13">
    <name type="scientific">Marilutibacter aestuarii</name>
    <dbReference type="NCBI Taxonomy" id="1706195"/>
    <lineage>
        <taxon>Bacteria</taxon>
        <taxon>Pseudomonadati</taxon>
        <taxon>Pseudomonadota</taxon>
        <taxon>Gammaproteobacteria</taxon>
        <taxon>Lysobacterales</taxon>
        <taxon>Lysobacteraceae</taxon>
        <taxon>Marilutibacter</taxon>
    </lineage>
</organism>
<comment type="subcellular location">
    <subcellularLocation>
        <location evidence="1">Cell inner membrane</location>
        <topology evidence="1">Single-pass membrane protein</topology>
        <orientation evidence="1">Periplasmic side</orientation>
    </subcellularLocation>
</comment>
<feature type="compositionally biased region" description="Low complexity" evidence="10">
    <location>
        <begin position="57"/>
        <end position="71"/>
    </location>
</feature>
<feature type="domain" description="TonB C-terminal" evidence="11">
    <location>
        <begin position="111"/>
        <end position="200"/>
    </location>
</feature>
<dbReference type="NCBIfam" id="TIGR01352">
    <property type="entry name" value="tonB_Cterm"/>
    <property type="match status" value="1"/>
</dbReference>
<keyword evidence="4" id="KW-1003">Cell membrane</keyword>
<evidence type="ECO:0000256" key="3">
    <source>
        <dbReference type="ARBA" id="ARBA00022448"/>
    </source>
</evidence>
<evidence type="ECO:0000256" key="4">
    <source>
        <dbReference type="ARBA" id="ARBA00022475"/>
    </source>
</evidence>
<sequence>MPRTWMWLLGGFAAGLLLFLLVLLAGRREERVADSPDAAPPTADGTAYTPLPSPLPADADGASGMGDAPDAVAGDDSRPHLVEPPPPPPAPAEPEMPLPDPVAVEVPVSPSGEPTPIPGQTPPPRYPATSLRRGETGTVLVRATIGVDGRPRDLDVAQSSGYRRLDRAAMDAVRRWRFQPAQSNGQPVEASVNVPIEFTR</sequence>
<comment type="similarity">
    <text evidence="2">Belongs to the TonB family.</text>
</comment>
<evidence type="ECO:0000256" key="8">
    <source>
        <dbReference type="ARBA" id="ARBA00022989"/>
    </source>
</evidence>
<keyword evidence="6" id="KW-0812">Transmembrane</keyword>
<evidence type="ECO:0000313" key="12">
    <source>
        <dbReference type="EMBL" id="TQD49776.1"/>
    </source>
</evidence>
<dbReference type="PANTHER" id="PTHR33446:SF2">
    <property type="entry name" value="PROTEIN TONB"/>
    <property type="match status" value="1"/>
</dbReference>
<evidence type="ECO:0000256" key="6">
    <source>
        <dbReference type="ARBA" id="ARBA00022692"/>
    </source>
</evidence>
<dbReference type="Proteomes" id="UP000318212">
    <property type="component" value="Unassembled WGS sequence"/>
</dbReference>
<dbReference type="Gene3D" id="3.30.1150.10">
    <property type="match status" value="1"/>
</dbReference>
<dbReference type="InterPro" id="IPR037682">
    <property type="entry name" value="TonB_C"/>
</dbReference>
<evidence type="ECO:0000256" key="7">
    <source>
        <dbReference type="ARBA" id="ARBA00022927"/>
    </source>
</evidence>
<dbReference type="Pfam" id="PF03544">
    <property type="entry name" value="TonB_C"/>
    <property type="match status" value="1"/>
</dbReference>
<dbReference type="GO" id="GO:0098797">
    <property type="term" value="C:plasma membrane protein complex"/>
    <property type="evidence" value="ECO:0007669"/>
    <property type="project" value="TreeGrafter"/>
</dbReference>
<name>A0A508AIP6_9GAMM</name>
<dbReference type="RefSeq" id="WP_141517475.1">
    <property type="nucleotide sequence ID" value="NZ_VICE01000038.1"/>
</dbReference>
<protein>
    <submittedName>
        <fullName evidence="12">Energy transducer TonB</fullName>
    </submittedName>
</protein>
<feature type="compositionally biased region" description="Pro residues" evidence="10">
    <location>
        <begin position="113"/>
        <end position="126"/>
    </location>
</feature>
<gene>
    <name evidence="12" type="ORF">FKV25_03830</name>
</gene>
<dbReference type="GO" id="GO:0031992">
    <property type="term" value="F:energy transducer activity"/>
    <property type="evidence" value="ECO:0007669"/>
    <property type="project" value="TreeGrafter"/>
</dbReference>
<dbReference type="GO" id="GO:0015031">
    <property type="term" value="P:protein transport"/>
    <property type="evidence" value="ECO:0007669"/>
    <property type="project" value="UniProtKB-KW"/>
</dbReference>
<reference evidence="12 13" key="1">
    <citation type="submission" date="2019-06" db="EMBL/GenBank/DDBJ databases">
        <title>Lysobacter alkalisoli sp. nov. isolated from saline soil.</title>
        <authorList>
            <person name="Sun J.-Q."/>
            <person name="Xu L."/>
        </authorList>
    </citation>
    <scope>NUCLEOTIDE SEQUENCE [LARGE SCALE GENOMIC DNA]</scope>
    <source>
        <strain evidence="12 13">JCM 31130</strain>
    </source>
</reference>
<dbReference type="SUPFAM" id="SSF74653">
    <property type="entry name" value="TolA/TonB C-terminal domain"/>
    <property type="match status" value="1"/>
</dbReference>
<evidence type="ECO:0000313" key="13">
    <source>
        <dbReference type="Proteomes" id="UP000318212"/>
    </source>
</evidence>
<proteinExistence type="inferred from homology"/>
<evidence type="ECO:0000256" key="9">
    <source>
        <dbReference type="ARBA" id="ARBA00023136"/>
    </source>
</evidence>
<keyword evidence="7" id="KW-0653">Protein transport</keyword>
<keyword evidence="9" id="KW-0472">Membrane</keyword>
<dbReference type="PROSITE" id="PS52015">
    <property type="entry name" value="TONB_CTD"/>
    <property type="match status" value="1"/>
</dbReference>
<evidence type="ECO:0000259" key="11">
    <source>
        <dbReference type="PROSITE" id="PS52015"/>
    </source>
</evidence>
<accession>A0A508AIP6</accession>
<dbReference type="GO" id="GO:0055085">
    <property type="term" value="P:transmembrane transport"/>
    <property type="evidence" value="ECO:0007669"/>
    <property type="project" value="InterPro"/>
</dbReference>
<dbReference type="OrthoDB" id="9792439at2"/>
<feature type="compositionally biased region" description="Low complexity" evidence="10">
    <location>
        <begin position="35"/>
        <end position="50"/>
    </location>
</feature>
<keyword evidence="3" id="KW-0813">Transport</keyword>